<accession>A0A6A6YTX3</accession>
<protein>
    <recommendedName>
        <fullName evidence="1">Mei2-like C-terminal RNA recognition motif domain-containing protein</fullName>
    </recommendedName>
</protein>
<dbReference type="RefSeq" id="XP_033579195.1">
    <property type="nucleotide sequence ID" value="XM_033725261.1"/>
</dbReference>
<keyword evidence="3" id="KW-1185">Reference proteome</keyword>
<reference evidence="4" key="3">
    <citation type="submission" date="2025-04" db="UniProtKB">
        <authorList>
            <consortium name="RefSeq"/>
        </authorList>
    </citation>
    <scope>IDENTIFICATION</scope>
    <source>
        <strain evidence="4">CBS 304.34</strain>
    </source>
</reference>
<name>A0A6A6YTX3_9PEZI</name>
<evidence type="ECO:0000313" key="4">
    <source>
        <dbReference type="RefSeq" id="XP_033579195.1"/>
    </source>
</evidence>
<dbReference type="AlphaFoldDB" id="A0A6A6YTX3"/>
<proteinExistence type="predicted"/>
<evidence type="ECO:0000259" key="1">
    <source>
        <dbReference type="Pfam" id="PF04059"/>
    </source>
</evidence>
<gene>
    <name evidence="2 4" type="ORF">BDZ99DRAFT_518087</name>
</gene>
<dbReference type="Proteomes" id="UP000504636">
    <property type="component" value="Unplaced"/>
</dbReference>
<reference evidence="2 4" key="1">
    <citation type="journal article" date="2020" name="Stud. Mycol.">
        <title>101 Dothideomycetes genomes: a test case for predicting lifestyles and emergence of pathogens.</title>
        <authorList>
            <person name="Haridas S."/>
            <person name="Albert R."/>
            <person name="Binder M."/>
            <person name="Bloem J."/>
            <person name="Labutti K."/>
            <person name="Salamov A."/>
            <person name="Andreopoulos B."/>
            <person name="Baker S."/>
            <person name="Barry K."/>
            <person name="Bills G."/>
            <person name="Bluhm B."/>
            <person name="Cannon C."/>
            <person name="Castanera R."/>
            <person name="Culley D."/>
            <person name="Daum C."/>
            <person name="Ezra D."/>
            <person name="Gonzalez J."/>
            <person name="Henrissat B."/>
            <person name="Kuo A."/>
            <person name="Liang C."/>
            <person name="Lipzen A."/>
            <person name="Lutzoni F."/>
            <person name="Magnuson J."/>
            <person name="Mondo S."/>
            <person name="Nolan M."/>
            <person name="Ohm R."/>
            <person name="Pangilinan J."/>
            <person name="Park H.-J."/>
            <person name="Ramirez L."/>
            <person name="Alfaro M."/>
            <person name="Sun H."/>
            <person name="Tritt A."/>
            <person name="Yoshinaga Y."/>
            <person name="Zwiers L.-H."/>
            <person name="Turgeon B."/>
            <person name="Goodwin S."/>
            <person name="Spatafora J."/>
            <person name="Crous P."/>
            <person name="Grigoriev I."/>
        </authorList>
    </citation>
    <scope>NUCLEOTIDE SEQUENCE</scope>
    <source>
        <strain evidence="2 4">CBS 304.34</strain>
    </source>
</reference>
<dbReference type="Pfam" id="PF04059">
    <property type="entry name" value="RRM_2"/>
    <property type="match status" value="1"/>
</dbReference>
<reference evidence="4" key="2">
    <citation type="submission" date="2020-04" db="EMBL/GenBank/DDBJ databases">
        <authorList>
            <consortium name="NCBI Genome Project"/>
        </authorList>
    </citation>
    <scope>NUCLEOTIDE SEQUENCE</scope>
    <source>
        <strain evidence="4">CBS 304.34</strain>
    </source>
</reference>
<feature type="domain" description="Mei2-like C-terminal RNA recognition motif" evidence="1">
    <location>
        <begin position="1"/>
        <end position="71"/>
    </location>
</feature>
<dbReference type="OrthoDB" id="417481at2759"/>
<dbReference type="EMBL" id="MU003697">
    <property type="protein sequence ID" value="KAF2812231.1"/>
    <property type="molecule type" value="Genomic_DNA"/>
</dbReference>
<evidence type="ECO:0000313" key="3">
    <source>
        <dbReference type="Proteomes" id="UP000504636"/>
    </source>
</evidence>
<evidence type="ECO:0000313" key="2">
    <source>
        <dbReference type="EMBL" id="KAF2812231.1"/>
    </source>
</evidence>
<organism evidence="2">
    <name type="scientific">Mytilinidion resinicola</name>
    <dbReference type="NCBI Taxonomy" id="574789"/>
    <lineage>
        <taxon>Eukaryota</taxon>
        <taxon>Fungi</taxon>
        <taxon>Dikarya</taxon>
        <taxon>Ascomycota</taxon>
        <taxon>Pezizomycotina</taxon>
        <taxon>Dothideomycetes</taxon>
        <taxon>Pleosporomycetidae</taxon>
        <taxon>Mytilinidiales</taxon>
        <taxon>Mytilinidiaceae</taxon>
        <taxon>Mytilinidion</taxon>
    </lineage>
</organism>
<dbReference type="GeneID" id="54466154"/>
<sequence>MLRNIPNKMTDMQLLKILRYRRLFRGLIDLVFLRMYFGSSANAGHAIFNLTPPTHIIKFLEHFEGRPGPTFACGLAIRRAGVPIRPHPDDGNHEDGVRCCWYCFQEWVWVDILAATTT</sequence>
<dbReference type="InterPro" id="IPR007201">
    <property type="entry name" value="Mei2-like_Rrm_C"/>
</dbReference>